<keyword evidence="14" id="KW-1185">Reference proteome</keyword>
<dbReference type="PROSITE" id="PS50222">
    <property type="entry name" value="EF_HAND_2"/>
    <property type="match status" value="1"/>
</dbReference>
<dbReference type="GO" id="GO:0005737">
    <property type="term" value="C:cytoplasm"/>
    <property type="evidence" value="ECO:0007669"/>
    <property type="project" value="InterPro"/>
</dbReference>
<feature type="signal peptide" evidence="11">
    <location>
        <begin position="1"/>
        <end position="21"/>
    </location>
</feature>
<reference evidence="13 14" key="1">
    <citation type="journal article" date="2014" name="Genome Biol. Evol.">
        <title>The secreted proteins of Achlya hypogyna and Thraustotheca clavata identify the ancestral oomycete secretome and reveal gene acquisitions by horizontal gene transfer.</title>
        <authorList>
            <person name="Misner I."/>
            <person name="Blouin N."/>
            <person name="Leonard G."/>
            <person name="Richards T.A."/>
            <person name="Lane C.E."/>
        </authorList>
    </citation>
    <scope>NUCLEOTIDE SEQUENCE [LARGE SCALE GENOMIC DNA]</scope>
    <source>
        <strain evidence="13 14">ATCC 34112</strain>
    </source>
</reference>
<keyword evidence="6" id="KW-0812">Transmembrane</keyword>
<dbReference type="Gene3D" id="3.30.460.20">
    <property type="entry name" value="CorA soluble domain-like"/>
    <property type="match status" value="1"/>
</dbReference>
<evidence type="ECO:0000256" key="9">
    <source>
        <dbReference type="ARBA" id="ARBA00023136"/>
    </source>
</evidence>
<dbReference type="SMART" id="SM00054">
    <property type="entry name" value="EFh"/>
    <property type="match status" value="1"/>
</dbReference>
<dbReference type="InterPro" id="IPR004241">
    <property type="entry name" value="Atg8-like"/>
</dbReference>
<feature type="chain" id="PRO_5012664175" evidence="11">
    <location>
        <begin position="22"/>
        <end position="551"/>
    </location>
</feature>
<dbReference type="Pfam" id="PF01544">
    <property type="entry name" value="CorA"/>
    <property type="match status" value="1"/>
</dbReference>
<keyword evidence="9" id="KW-0472">Membrane</keyword>
<dbReference type="OrthoDB" id="165352at2759"/>
<evidence type="ECO:0000256" key="2">
    <source>
        <dbReference type="ARBA" id="ARBA00007293"/>
    </source>
</evidence>
<dbReference type="GO" id="GO:0005509">
    <property type="term" value="F:calcium ion binding"/>
    <property type="evidence" value="ECO:0007669"/>
    <property type="project" value="InterPro"/>
</dbReference>
<evidence type="ECO:0000313" key="13">
    <source>
        <dbReference type="EMBL" id="OQR82005.1"/>
    </source>
</evidence>
<dbReference type="SUPFAM" id="SSF143865">
    <property type="entry name" value="CorA soluble domain-like"/>
    <property type="match status" value="1"/>
</dbReference>
<dbReference type="GO" id="GO:0005886">
    <property type="term" value="C:plasma membrane"/>
    <property type="evidence" value="ECO:0007669"/>
    <property type="project" value="UniProtKB-SubCell"/>
</dbReference>
<dbReference type="SUPFAM" id="SSF144083">
    <property type="entry name" value="Magnesium transport protein CorA, transmembrane region"/>
    <property type="match status" value="1"/>
</dbReference>
<dbReference type="InterPro" id="IPR018247">
    <property type="entry name" value="EF_Hand_1_Ca_BS"/>
</dbReference>
<evidence type="ECO:0000313" key="14">
    <source>
        <dbReference type="Proteomes" id="UP000243217"/>
    </source>
</evidence>
<dbReference type="Gene3D" id="3.10.20.90">
    <property type="entry name" value="Phosphatidylinositol 3-kinase Catalytic Subunit, Chain A, domain 1"/>
    <property type="match status" value="1"/>
</dbReference>
<dbReference type="GO" id="GO:0015087">
    <property type="term" value="F:cobalt ion transmembrane transporter activity"/>
    <property type="evidence" value="ECO:0007669"/>
    <property type="project" value="TreeGrafter"/>
</dbReference>
<keyword evidence="4" id="KW-0813">Transport</keyword>
<keyword evidence="7" id="KW-0106">Calcium</keyword>
<dbReference type="SUPFAM" id="SSF54236">
    <property type="entry name" value="Ubiquitin-like"/>
    <property type="match status" value="1"/>
</dbReference>
<dbReference type="InterPro" id="IPR029071">
    <property type="entry name" value="Ubiquitin-like_domsf"/>
</dbReference>
<dbReference type="InterPro" id="IPR011992">
    <property type="entry name" value="EF-hand-dom_pair"/>
</dbReference>
<comment type="caution">
    <text evidence="13">The sequence shown here is derived from an EMBL/GenBank/DDBJ whole genome shotgun (WGS) entry which is preliminary data.</text>
</comment>
<keyword evidence="10" id="KW-0449">Lipoprotein</keyword>
<keyword evidence="8" id="KW-1133">Transmembrane helix</keyword>
<dbReference type="InterPro" id="IPR002523">
    <property type="entry name" value="MgTranspt_CorA/ZnTranspt_ZntB"/>
</dbReference>
<evidence type="ECO:0000256" key="8">
    <source>
        <dbReference type="ARBA" id="ARBA00022989"/>
    </source>
</evidence>
<dbReference type="Gene3D" id="1.10.238.10">
    <property type="entry name" value="EF-hand"/>
    <property type="match status" value="1"/>
</dbReference>
<comment type="subcellular location">
    <subcellularLocation>
        <location evidence="1">Cell membrane</location>
        <topology evidence="1">Multi-pass membrane protein</topology>
    </subcellularLocation>
</comment>
<dbReference type="SUPFAM" id="SSF47473">
    <property type="entry name" value="EF-hand"/>
    <property type="match status" value="1"/>
</dbReference>
<dbReference type="GO" id="GO:0015095">
    <property type="term" value="F:magnesium ion transmembrane transporter activity"/>
    <property type="evidence" value="ECO:0007669"/>
    <property type="project" value="TreeGrafter"/>
</dbReference>
<dbReference type="CDD" id="cd01612">
    <property type="entry name" value="Ubl_ATG12"/>
    <property type="match status" value="1"/>
</dbReference>
<accession>A0A1V9Y8E9</accession>
<evidence type="ECO:0000256" key="7">
    <source>
        <dbReference type="ARBA" id="ARBA00022837"/>
    </source>
</evidence>
<evidence type="ECO:0000259" key="12">
    <source>
        <dbReference type="PROSITE" id="PS50222"/>
    </source>
</evidence>
<evidence type="ECO:0000256" key="4">
    <source>
        <dbReference type="ARBA" id="ARBA00022448"/>
    </source>
</evidence>
<keyword evidence="11" id="KW-0732">Signal</keyword>
<dbReference type="STRING" id="74557.A0A1V9Y8E9"/>
<dbReference type="Gene3D" id="1.20.58.340">
    <property type="entry name" value="Magnesium transport protein CorA, transmembrane region"/>
    <property type="match status" value="1"/>
</dbReference>
<dbReference type="InterPro" id="IPR002048">
    <property type="entry name" value="EF_hand_dom"/>
</dbReference>
<dbReference type="GO" id="GO:0000287">
    <property type="term" value="F:magnesium ion binding"/>
    <property type="evidence" value="ECO:0007669"/>
    <property type="project" value="TreeGrafter"/>
</dbReference>
<evidence type="ECO:0000256" key="1">
    <source>
        <dbReference type="ARBA" id="ARBA00004651"/>
    </source>
</evidence>
<evidence type="ECO:0000256" key="10">
    <source>
        <dbReference type="ARBA" id="ARBA00023288"/>
    </source>
</evidence>
<comment type="similarity">
    <text evidence="3">Belongs to the CorA metal ion transporter (MIT) (TC 1.A.35) family.</text>
</comment>
<evidence type="ECO:0000256" key="3">
    <source>
        <dbReference type="ARBA" id="ARBA00009765"/>
    </source>
</evidence>
<feature type="domain" description="EF-hand" evidence="12">
    <location>
        <begin position="46"/>
        <end position="81"/>
    </location>
</feature>
<dbReference type="InterPro" id="IPR045861">
    <property type="entry name" value="CorA_cytoplasmic_dom"/>
</dbReference>
<dbReference type="GO" id="GO:0000045">
    <property type="term" value="P:autophagosome assembly"/>
    <property type="evidence" value="ECO:0007669"/>
    <property type="project" value="InterPro"/>
</dbReference>
<gene>
    <name evidence="13" type="ORF">THRCLA_11224</name>
</gene>
<comment type="similarity">
    <text evidence="2">Belongs to the ATG8 family.</text>
</comment>
<evidence type="ECO:0000256" key="6">
    <source>
        <dbReference type="ARBA" id="ARBA00022692"/>
    </source>
</evidence>
<dbReference type="Pfam" id="PF02991">
    <property type="entry name" value="ATG8"/>
    <property type="match status" value="1"/>
</dbReference>
<dbReference type="GO" id="GO:0050897">
    <property type="term" value="F:cobalt ion binding"/>
    <property type="evidence" value="ECO:0007669"/>
    <property type="project" value="TreeGrafter"/>
</dbReference>
<sequence>MLSLILMQIHLLLLMVRKNCFHRITSYNVCYTKLYEGLVALGIHCPEKVDFNKLIKKIDTDRDGTISLDEFIHVVQMIKLAHLFKPESLDEGLRLNASFHVADYSPTSIHSVEHVKNIQNFMFSSKPSWAKVRWVHLAGISDTNDLHLRRLAIKYQFHPLALEDCMKKSDKIRCKYERYEDHTFIVVPVLKPMDDETSTYIDFCIKRHQTTLFEKDLAFVDGWKKSGEKPDIDNLRAMLEKLEQLMRKPQQLCIFMDKHDNVISVQEENDTDGNAGFRIWNKIYDNNMSKSYSKIRNHGTNFLVVSLLNAIVDDMIPLVQIFEVIINTLESLQVAQGRDFDTKRIFLAKKQLVVIEKIVRPMLDLVEGQLLEQEEFSKGEDKNYLRDVKDHLKQMVNDVKEHQASLTVIFNEDQQARAKAQADVQFTISVVAAIFLPATFMTGLYGMNFDNMPELHTEDDKYLCIVTIQFTAVGGAPIMKRSKFTVNGSDALGVVYSFLRKQLRLREEDALFVYCNNAFAPTPDQKLSELYECFHVNGILVLNYSRTQAWG</sequence>
<dbReference type="PANTHER" id="PTHR46494">
    <property type="entry name" value="CORA FAMILY METAL ION TRANSPORTER (EUROFUNG)"/>
    <property type="match status" value="1"/>
</dbReference>
<dbReference type="InterPro" id="IPR045863">
    <property type="entry name" value="CorA_TM1_TM2"/>
</dbReference>
<proteinExistence type="inferred from homology"/>
<name>A0A1V9Y8E9_9STRA</name>
<dbReference type="EMBL" id="JNBS01004854">
    <property type="protein sequence ID" value="OQR82005.1"/>
    <property type="molecule type" value="Genomic_DNA"/>
</dbReference>
<dbReference type="PANTHER" id="PTHR46494:SF1">
    <property type="entry name" value="CORA FAMILY METAL ION TRANSPORTER (EUROFUNG)"/>
    <property type="match status" value="1"/>
</dbReference>
<dbReference type="Proteomes" id="UP000243217">
    <property type="component" value="Unassembled WGS sequence"/>
</dbReference>
<keyword evidence="5" id="KW-1003">Cell membrane</keyword>
<dbReference type="PROSITE" id="PS00018">
    <property type="entry name" value="EF_HAND_1"/>
    <property type="match status" value="1"/>
</dbReference>
<evidence type="ECO:0000256" key="5">
    <source>
        <dbReference type="ARBA" id="ARBA00022475"/>
    </source>
</evidence>
<dbReference type="Pfam" id="PF00036">
    <property type="entry name" value="EF-hand_1"/>
    <property type="match status" value="1"/>
</dbReference>
<protein>
    <submittedName>
        <fullName evidence="13">CorA Metal Ion Transporter (MIT) Family</fullName>
    </submittedName>
</protein>
<dbReference type="AlphaFoldDB" id="A0A1V9Y8E9"/>
<organism evidence="13 14">
    <name type="scientific">Thraustotheca clavata</name>
    <dbReference type="NCBI Taxonomy" id="74557"/>
    <lineage>
        <taxon>Eukaryota</taxon>
        <taxon>Sar</taxon>
        <taxon>Stramenopiles</taxon>
        <taxon>Oomycota</taxon>
        <taxon>Saprolegniomycetes</taxon>
        <taxon>Saprolegniales</taxon>
        <taxon>Achlyaceae</taxon>
        <taxon>Thraustotheca</taxon>
    </lineage>
</organism>
<evidence type="ECO:0000256" key="11">
    <source>
        <dbReference type="SAM" id="SignalP"/>
    </source>
</evidence>